<feature type="domain" description="Core-binding (CB)" evidence="7">
    <location>
        <begin position="1"/>
        <end position="83"/>
    </location>
</feature>
<dbReference type="GO" id="GO:0015074">
    <property type="term" value="P:DNA integration"/>
    <property type="evidence" value="ECO:0007669"/>
    <property type="project" value="UniProtKB-KW"/>
</dbReference>
<organism evidence="8 9">
    <name type="scientific">Haloarcula salina</name>
    <dbReference type="NCBI Taxonomy" id="1429914"/>
    <lineage>
        <taxon>Archaea</taxon>
        <taxon>Methanobacteriati</taxon>
        <taxon>Methanobacteriota</taxon>
        <taxon>Stenosarchaea group</taxon>
        <taxon>Halobacteria</taxon>
        <taxon>Halobacteriales</taxon>
        <taxon>Haloarculaceae</taxon>
        <taxon>Haloarcula</taxon>
    </lineage>
</organism>
<evidence type="ECO:0000313" key="9">
    <source>
        <dbReference type="Proteomes" id="UP001166304"/>
    </source>
</evidence>
<dbReference type="Proteomes" id="UP001166304">
    <property type="component" value="Unassembled WGS sequence"/>
</dbReference>
<dbReference type="Gene3D" id="1.10.150.130">
    <property type="match status" value="1"/>
</dbReference>
<dbReference type="Gene3D" id="1.10.443.10">
    <property type="entry name" value="Intergrase catalytic core"/>
    <property type="match status" value="1"/>
</dbReference>
<dbReference type="InterPro" id="IPR004107">
    <property type="entry name" value="Integrase_SAM-like_N"/>
</dbReference>
<dbReference type="InterPro" id="IPR013762">
    <property type="entry name" value="Integrase-like_cat_sf"/>
</dbReference>
<accession>A0AA41G0X6</accession>
<dbReference type="PROSITE" id="PS51900">
    <property type="entry name" value="CB"/>
    <property type="match status" value="1"/>
</dbReference>
<keyword evidence="3" id="KW-0233">DNA recombination</keyword>
<evidence type="ECO:0000256" key="4">
    <source>
        <dbReference type="PROSITE-ProRule" id="PRU01248"/>
    </source>
</evidence>
<evidence type="ECO:0000256" key="1">
    <source>
        <dbReference type="ARBA" id="ARBA00022908"/>
    </source>
</evidence>
<dbReference type="InterPro" id="IPR002104">
    <property type="entry name" value="Integrase_catalytic"/>
</dbReference>
<evidence type="ECO:0000313" key="8">
    <source>
        <dbReference type="EMBL" id="MBV0902357.1"/>
    </source>
</evidence>
<dbReference type="Pfam" id="PF02899">
    <property type="entry name" value="Phage_int_SAM_1"/>
    <property type="match status" value="1"/>
</dbReference>
<dbReference type="InterPro" id="IPR050090">
    <property type="entry name" value="Tyrosine_recombinase_XerCD"/>
</dbReference>
<keyword evidence="2 4" id="KW-0238">DNA-binding</keyword>
<dbReference type="PANTHER" id="PTHR30349:SF41">
    <property type="entry name" value="INTEGRASE_RECOMBINASE PROTEIN MJ0367-RELATED"/>
    <property type="match status" value="1"/>
</dbReference>
<feature type="region of interest" description="Disordered" evidence="5">
    <location>
        <begin position="312"/>
        <end position="335"/>
    </location>
</feature>
<protein>
    <submittedName>
        <fullName evidence="8">Site-specific integrase</fullName>
    </submittedName>
</protein>
<dbReference type="GO" id="GO:0006310">
    <property type="term" value="P:DNA recombination"/>
    <property type="evidence" value="ECO:0007669"/>
    <property type="project" value="UniProtKB-KW"/>
</dbReference>
<proteinExistence type="predicted"/>
<comment type="caution">
    <text evidence="8">The sequence shown here is derived from an EMBL/GenBank/DDBJ whole genome shotgun (WGS) entry which is preliminary data.</text>
</comment>
<dbReference type="RefSeq" id="WP_162413796.1">
    <property type="nucleotide sequence ID" value="NZ_JAHQXE010000003.1"/>
</dbReference>
<dbReference type="PANTHER" id="PTHR30349">
    <property type="entry name" value="PHAGE INTEGRASE-RELATED"/>
    <property type="match status" value="1"/>
</dbReference>
<dbReference type="PROSITE" id="PS51898">
    <property type="entry name" value="TYR_RECOMBINASE"/>
    <property type="match status" value="1"/>
</dbReference>
<dbReference type="SUPFAM" id="SSF56349">
    <property type="entry name" value="DNA breaking-rejoining enzymes"/>
    <property type="match status" value="1"/>
</dbReference>
<gene>
    <name evidence="8" type="ORF">KTS37_11210</name>
</gene>
<name>A0AA41G0X6_9EURY</name>
<dbReference type="EMBL" id="JAHQXE010000003">
    <property type="protein sequence ID" value="MBV0902357.1"/>
    <property type="molecule type" value="Genomic_DNA"/>
</dbReference>
<dbReference type="AlphaFoldDB" id="A0AA41G0X6"/>
<dbReference type="GO" id="GO:0003677">
    <property type="term" value="F:DNA binding"/>
    <property type="evidence" value="ECO:0007669"/>
    <property type="project" value="UniProtKB-UniRule"/>
</dbReference>
<keyword evidence="1" id="KW-0229">DNA integration</keyword>
<keyword evidence="9" id="KW-1185">Reference proteome</keyword>
<dbReference type="InterPro" id="IPR011010">
    <property type="entry name" value="DNA_brk_join_enz"/>
</dbReference>
<evidence type="ECO:0000256" key="3">
    <source>
        <dbReference type="ARBA" id="ARBA00023172"/>
    </source>
</evidence>
<evidence type="ECO:0000256" key="2">
    <source>
        <dbReference type="ARBA" id="ARBA00023125"/>
    </source>
</evidence>
<dbReference type="InterPro" id="IPR010998">
    <property type="entry name" value="Integrase_recombinase_N"/>
</dbReference>
<evidence type="ECO:0000256" key="5">
    <source>
        <dbReference type="SAM" id="MobiDB-lite"/>
    </source>
</evidence>
<feature type="domain" description="Tyr recombinase" evidence="6">
    <location>
        <begin position="107"/>
        <end position="329"/>
    </location>
</feature>
<dbReference type="InterPro" id="IPR044068">
    <property type="entry name" value="CB"/>
</dbReference>
<evidence type="ECO:0000259" key="6">
    <source>
        <dbReference type="PROSITE" id="PS51898"/>
    </source>
</evidence>
<evidence type="ECO:0000259" key="7">
    <source>
        <dbReference type="PROSITE" id="PS51900"/>
    </source>
</evidence>
<sequence length="335" mass="38905">MFHDAMRDEHAESTLRSDRHRLRAFLQFCDEEGIENLNDLSGRDLFQYRIWRREGKGDGRQAVKLVTLKGQLATLRRFLRFAANIDAVPPELYEQITIPTMKNGEDVSDSTLSPERALNIIDYLEGAQPGTRDHIIMLLLWETGARTGAIRGLDLDDLDLDGTHPRFSGPAIQFVHRPDQGTPLKNQQKGTRWNRVSKKTARFIEDYIEYHRHNVIDDYGRQPLITSKYGRPAGNTIRATLYRVTRPCWRGEECPHDRDLDECEATHLDKASKCPSARSPHDVRSGRVTFYRREDVPRRIVKDRLNASEDILDRHYDRRSDREQAEQRSDFLPDL</sequence>
<reference evidence="8" key="1">
    <citation type="submission" date="2021-06" db="EMBL/GenBank/DDBJ databases">
        <title>New haloarchaea isolates fom saline soil.</title>
        <authorList>
            <person name="Duran-Viseras A."/>
            <person name="Sanchez-Porro C.S."/>
            <person name="Ventosa A."/>
        </authorList>
    </citation>
    <scope>NUCLEOTIDE SEQUENCE</scope>
    <source>
        <strain evidence="8">JCM 18369</strain>
    </source>
</reference>